<comment type="caution">
    <text evidence="1">The sequence shown here is derived from an EMBL/GenBank/DDBJ whole genome shotgun (WGS) entry which is preliminary data.</text>
</comment>
<dbReference type="Proteomes" id="UP000266340">
    <property type="component" value="Unassembled WGS sequence"/>
</dbReference>
<proteinExistence type="predicted"/>
<dbReference type="InterPro" id="IPR058705">
    <property type="entry name" value="A_ENA"/>
</dbReference>
<keyword evidence="2" id="KW-1185">Reference proteome</keyword>
<dbReference type="OrthoDB" id="2082444at2"/>
<dbReference type="Pfam" id="PF26595">
    <property type="entry name" value="A_ENA"/>
    <property type="match status" value="1"/>
</dbReference>
<name>A0A398CPZ6_9BACL</name>
<gene>
    <name evidence="1" type="ORF">D3H35_19490</name>
</gene>
<evidence type="ECO:0000313" key="2">
    <source>
        <dbReference type="Proteomes" id="UP000266340"/>
    </source>
</evidence>
<accession>A0A398CPZ6</accession>
<dbReference type="EMBL" id="QXJM01000039">
    <property type="protein sequence ID" value="RIE02818.1"/>
    <property type="molecule type" value="Genomic_DNA"/>
</dbReference>
<organism evidence="1 2">
    <name type="scientific">Cohnella faecalis</name>
    <dbReference type="NCBI Taxonomy" id="2315694"/>
    <lineage>
        <taxon>Bacteria</taxon>
        <taxon>Bacillati</taxon>
        <taxon>Bacillota</taxon>
        <taxon>Bacilli</taxon>
        <taxon>Bacillales</taxon>
        <taxon>Paenibacillaceae</taxon>
        <taxon>Cohnella</taxon>
    </lineage>
</organism>
<evidence type="ECO:0000313" key="1">
    <source>
        <dbReference type="EMBL" id="RIE02818.1"/>
    </source>
</evidence>
<dbReference type="RefSeq" id="WP_119150851.1">
    <property type="nucleotide sequence ID" value="NZ_JBHSOV010000035.1"/>
</dbReference>
<protein>
    <submittedName>
        <fullName evidence="1">Uncharacterized protein</fullName>
    </submittedName>
</protein>
<reference evidence="1 2" key="1">
    <citation type="submission" date="2018-09" db="EMBL/GenBank/DDBJ databases">
        <title>Cohnella cavernae sp. nov., isolated from a karst cave.</title>
        <authorList>
            <person name="Zhu H."/>
        </authorList>
    </citation>
    <scope>NUCLEOTIDE SEQUENCE [LARGE SCALE GENOMIC DNA]</scope>
    <source>
        <strain evidence="1 2">K2E09-144</strain>
    </source>
</reference>
<dbReference type="AlphaFoldDB" id="A0A398CPZ6"/>
<sequence length="102" mass="11072">MSLPNVPNITPTINVTTKDAVNLLLVSIALEEISLAHIMNAEAEKIQFILGTLPGTTHPGSIGEVLHINKDVRATLNEVVLKEVLLQMKLNSVLDAFPQHLT</sequence>